<keyword evidence="1" id="KW-1133">Transmembrane helix</keyword>
<reference evidence="2 3" key="1">
    <citation type="submission" date="2016-10" db="EMBL/GenBank/DDBJ databases">
        <authorList>
            <person name="de Groot N.N."/>
        </authorList>
    </citation>
    <scope>NUCLEOTIDE SEQUENCE [LARGE SCALE GENOMIC DNA]</scope>
    <source>
        <strain evidence="2 3">LMG 24775</strain>
    </source>
</reference>
<accession>A0A1H3TSV7</accession>
<dbReference type="RefSeq" id="WP_143044688.1">
    <property type="nucleotide sequence ID" value="NZ_CP141274.1"/>
</dbReference>
<dbReference type="AlphaFoldDB" id="A0A1H3TSV7"/>
<proteinExistence type="predicted"/>
<name>A0A1H3TSV7_9BURK</name>
<dbReference type="Proteomes" id="UP000183417">
    <property type="component" value="Unassembled WGS sequence"/>
</dbReference>
<feature type="transmembrane region" description="Helical" evidence="1">
    <location>
        <begin position="21"/>
        <end position="42"/>
    </location>
</feature>
<evidence type="ECO:0000256" key="1">
    <source>
        <dbReference type="SAM" id="Phobius"/>
    </source>
</evidence>
<dbReference type="EMBL" id="FNPE01000032">
    <property type="protein sequence ID" value="SDZ53343.1"/>
    <property type="molecule type" value="Genomic_DNA"/>
</dbReference>
<evidence type="ECO:0000313" key="3">
    <source>
        <dbReference type="Proteomes" id="UP000183417"/>
    </source>
</evidence>
<dbReference type="GeneID" id="94691381"/>
<evidence type="ECO:0000313" key="2">
    <source>
        <dbReference type="EMBL" id="SDZ53343.1"/>
    </source>
</evidence>
<gene>
    <name evidence="2" type="ORF">SAMN05421547_13245</name>
</gene>
<protein>
    <recommendedName>
        <fullName evidence="4">5-bromo-4-chloroindolyl phosphate hydrolysis protein</fullName>
    </recommendedName>
</protein>
<keyword evidence="1" id="KW-0812">Transmembrane</keyword>
<evidence type="ECO:0008006" key="4">
    <source>
        <dbReference type="Google" id="ProtNLM"/>
    </source>
</evidence>
<sequence>MTPDQIEAIAKAIVAELGLPIWLWVAVSIIGAIGGAYFGAYFRKTAEIDATTDRFEQLQSQLEKTTHLTEEVRRAVNDRGWLMQQRWSKREEKYVKLLRAFLGTRRVVYAMLKTEHEAPSVDKELWAKFEDVLFELETELSIAPIFITDKEFLEEVIPLTKVFGQELNEREMLEHIIDSCHMAEEKLAAIAQQDLQQLEAALQKSGAPG</sequence>
<keyword evidence="1" id="KW-0472">Membrane</keyword>
<organism evidence="2 3">
    <name type="scientific">Delftia lacustris</name>
    <dbReference type="NCBI Taxonomy" id="558537"/>
    <lineage>
        <taxon>Bacteria</taxon>
        <taxon>Pseudomonadati</taxon>
        <taxon>Pseudomonadota</taxon>
        <taxon>Betaproteobacteria</taxon>
        <taxon>Burkholderiales</taxon>
        <taxon>Comamonadaceae</taxon>
        <taxon>Delftia</taxon>
    </lineage>
</organism>